<dbReference type="OrthoDB" id="9861122at2"/>
<dbReference type="EMBL" id="QKOE01000024">
    <property type="protein sequence ID" value="PZA14663.1"/>
    <property type="molecule type" value="Genomic_DNA"/>
</dbReference>
<organism evidence="1 2">
    <name type="scientific">Parazoarcus communis SWub3 = DSM 12120</name>
    <dbReference type="NCBI Taxonomy" id="1121029"/>
    <lineage>
        <taxon>Bacteria</taxon>
        <taxon>Pseudomonadati</taxon>
        <taxon>Pseudomonadota</taxon>
        <taxon>Betaproteobacteria</taxon>
        <taxon>Rhodocyclales</taxon>
        <taxon>Zoogloeaceae</taxon>
        <taxon>Parazoarcus</taxon>
    </lineage>
</organism>
<sequence length="158" mass="17478">MSNPRRPTEYVALDEWLPWLQNLSVPAAIAPFIIALVPRYGGSHWLMHASAPRQRDIVLAEIDKRKHPAWRQATLASAPLQSIEAALIHVLARPFLDTPRICHLPSDFIVQALTDEVGANTIGDALIRGDAPAIARIELWLRIPHSAAHEADDSQVTP</sequence>
<gene>
    <name evidence="1" type="ORF">DNK49_20415</name>
</gene>
<protein>
    <submittedName>
        <fullName evidence="1">Uncharacterized protein</fullName>
    </submittedName>
</protein>
<evidence type="ECO:0000313" key="2">
    <source>
        <dbReference type="Proteomes" id="UP000248259"/>
    </source>
</evidence>
<keyword evidence="2" id="KW-1185">Reference proteome</keyword>
<comment type="caution">
    <text evidence="1">The sequence shown here is derived from an EMBL/GenBank/DDBJ whole genome shotgun (WGS) entry which is preliminary data.</text>
</comment>
<reference evidence="1 2" key="1">
    <citation type="submission" date="2018-06" db="EMBL/GenBank/DDBJ databases">
        <title>Azoarcus communis strain SWub3 genome.</title>
        <authorList>
            <person name="Zorraquino Salvo V."/>
            <person name="Toubiana D."/>
            <person name="Blumwald E."/>
        </authorList>
    </citation>
    <scope>NUCLEOTIDE SEQUENCE [LARGE SCALE GENOMIC DNA]</scope>
    <source>
        <strain evidence="1 2">SWub3</strain>
    </source>
</reference>
<evidence type="ECO:0000313" key="1">
    <source>
        <dbReference type="EMBL" id="PZA14663.1"/>
    </source>
</evidence>
<name>A0A323URM9_9RHOO</name>
<accession>A0A323URM9</accession>
<dbReference type="RefSeq" id="WP_110529170.1">
    <property type="nucleotide sequence ID" value="NZ_QKOE01000024.1"/>
</dbReference>
<dbReference type="AlphaFoldDB" id="A0A323URM9"/>
<dbReference type="Proteomes" id="UP000248259">
    <property type="component" value="Unassembled WGS sequence"/>
</dbReference>
<proteinExistence type="predicted"/>